<dbReference type="EMBL" id="JAFNLL010000039">
    <property type="protein sequence ID" value="MBO1269244.1"/>
    <property type="molecule type" value="Genomic_DNA"/>
</dbReference>
<evidence type="ECO:0000313" key="2">
    <source>
        <dbReference type="EMBL" id="MBO1269244.1"/>
    </source>
</evidence>
<organism evidence="2 3">
    <name type="scientific">Arthrobacter cavernae</name>
    <dbReference type="NCBI Taxonomy" id="2817681"/>
    <lineage>
        <taxon>Bacteria</taxon>
        <taxon>Bacillati</taxon>
        <taxon>Actinomycetota</taxon>
        <taxon>Actinomycetes</taxon>
        <taxon>Micrococcales</taxon>
        <taxon>Micrococcaceae</taxon>
        <taxon>Arthrobacter</taxon>
    </lineage>
</organism>
<dbReference type="Pfam" id="PF19502">
    <property type="entry name" value="DUF6036"/>
    <property type="match status" value="1"/>
</dbReference>
<gene>
    <name evidence="2" type="ORF">J1902_14950</name>
</gene>
<sequence length="191" mass="21009">MRREELEHAIRAATEITREDRVIVFGSQSILGSFTEDQLPGAATMSDGVNIAPMADDASGTQTDSLDAALGEWSPFHTEYGIYVQGASRETAVLPRDWEYRLVSVRNENTRNSTGLCLDPYDLCAAKLIAGRPKDHAFVLALVESHLIDPGKLADRVELIDPAEPRRESAMRWAKAAHPSPHLNARPALPH</sequence>
<comment type="caution">
    <text evidence="2">The sequence shown here is derived from an EMBL/GenBank/DDBJ whole genome shotgun (WGS) entry which is preliminary data.</text>
</comment>
<dbReference type="AlphaFoldDB" id="A0A939HE75"/>
<feature type="domain" description="DUF6036" evidence="1">
    <location>
        <begin position="9"/>
        <end position="157"/>
    </location>
</feature>
<dbReference type="Proteomes" id="UP000664164">
    <property type="component" value="Unassembled WGS sequence"/>
</dbReference>
<dbReference type="RefSeq" id="WP_207617103.1">
    <property type="nucleotide sequence ID" value="NZ_JAFNLL010000039.1"/>
</dbReference>
<accession>A0A939HE75</accession>
<evidence type="ECO:0000259" key="1">
    <source>
        <dbReference type="Pfam" id="PF19502"/>
    </source>
</evidence>
<proteinExistence type="predicted"/>
<evidence type="ECO:0000313" key="3">
    <source>
        <dbReference type="Proteomes" id="UP000664164"/>
    </source>
</evidence>
<protein>
    <recommendedName>
        <fullName evidence="1">DUF6036 domain-containing protein</fullName>
    </recommendedName>
</protein>
<reference evidence="2" key="1">
    <citation type="submission" date="2021-03" db="EMBL/GenBank/DDBJ databases">
        <title>A new species, PO-11, isolated from a karst cave deposit.</title>
        <authorList>
            <person name="Zhaoxiaoyong W."/>
        </authorList>
    </citation>
    <scope>NUCLEOTIDE SEQUENCE</scope>
    <source>
        <strain evidence="2">PO-11</strain>
    </source>
</reference>
<dbReference type="InterPro" id="IPR045792">
    <property type="entry name" value="DUF6036"/>
</dbReference>
<name>A0A939HE75_9MICC</name>
<keyword evidence="3" id="KW-1185">Reference proteome</keyword>